<name>A0A8S1IP56_9CHLO</name>
<dbReference type="AlphaFoldDB" id="A0A8S1IP56"/>
<dbReference type="Proteomes" id="UP000708148">
    <property type="component" value="Unassembled WGS sequence"/>
</dbReference>
<accession>A0A8S1IP56</accession>
<keyword evidence="2" id="KW-1185">Reference proteome</keyword>
<evidence type="ECO:0000313" key="2">
    <source>
        <dbReference type="Proteomes" id="UP000708148"/>
    </source>
</evidence>
<sequence>MQSMRCMSDEFICASGDNVSESCCPTPQHLVLNVLVALSIFWCNEKLGLLSNSRCVALLWVHGYQLIGQGVHSALLQADVDSFVASCAKLYWQTIVQTIM</sequence>
<protein>
    <submittedName>
        <fullName evidence="1">Uncharacterized protein</fullName>
    </submittedName>
</protein>
<comment type="caution">
    <text evidence="1">The sequence shown here is derived from an EMBL/GenBank/DDBJ whole genome shotgun (WGS) entry which is preliminary data.</text>
</comment>
<dbReference type="EMBL" id="CAJHUC010000495">
    <property type="protein sequence ID" value="CAD7696533.1"/>
    <property type="molecule type" value="Genomic_DNA"/>
</dbReference>
<reference evidence="1" key="1">
    <citation type="submission" date="2020-12" db="EMBL/GenBank/DDBJ databases">
        <authorList>
            <person name="Iha C."/>
        </authorList>
    </citation>
    <scope>NUCLEOTIDE SEQUENCE</scope>
</reference>
<evidence type="ECO:0000313" key="1">
    <source>
        <dbReference type="EMBL" id="CAD7696533.1"/>
    </source>
</evidence>
<gene>
    <name evidence="1" type="ORF">OSTQU699_LOCUS1894</name>
</gene>
<organism evidence="1 2">
    <name type="scientific">Ostreobium quekettii</name>
    <dbReference type="NCBI Taxonomy" id="121088"/>
    <lineage>
        <taxon>Eukaryota</taxon>
        <taxon>Viridiplantae</taxon>
        <taxon>Chlorophyta</taxon>
        <taxon>core chlorophytes</taxon>
        <taxon>Ulvophyceae</taxon>
        <taxon>TCBD clade</taxon>
        <taxon>Bryopsidales</taxon>
        <taxon>Ostreobineae</taxon>
        <taxon>Ostreobiaceae</taxon>
        <taxon>Ostreobium</taxon>
    </lineage>
</organism>
<proteinExistence type="predicted"/>